<protein>
    <submittedName>
        <fullName evidence="10">ABC transporter ATP-binding protein</fullName>
    </submittedName>
</protein>
<dbReference type="AlphaFoldDB" id="A0A3E3K422"/>
<dbReference type="SUPFAM" id="SSF52540">
    <property type="entry name" value="P-loop containing nucleoside triphosphate hydrolases"/>
    <property type="match status" value="1"/>
</dbReference>
<feature type="transmembrane region" description="Helical" evidence="7">
    <location>
        <begin position="53"/>
        <end position="76"/>
    </location>
</feature>
<dbReference type="Pfam" id="PF00005">
    <property type="entry name" value="ABC_tran"/>
    <property type="match status" value="1"/>
</dbReference>
<feature type="transmembrane region" description="Helical" evidence="7">
    <location>
        <begin position="161"/>
        <end position="178"/>
    </location>
</feature>
<dbReference type="EMBL" id="QVLX01000002">
    <property type="protein sequence ID" value="RGE88780.1"/>
    <property type="molecule type" value="Genomic_DNA"/>
</dbReference>
<dbReference type="GO" id="GO:0005886">
    <property type="term" value="C:plasma membrane"/>
    <property type="evidence" value="ECO:0007669"/>
    <property type="project" value="UniProtKB-SubCell"/>
</dbReference>
<feature type="transmembrane region" description="Helical" evidence="7">
    <location>
        <begin position="273"/>
        <end position="294"/>
    </location>
</feature>
<accession>A0A3E3K422</accession>
<evidence type="ECO:0000313" key="11">
    <source>
        <dbReference type="Proteomes" id="UP000261080"/>
    </source>
</evidence>
<dbReference type="InterPro" id="IPR003593">
    <property type="entry name" value="AAA+_ATPase"/>
</dbReference>
<dbReference type="PROSITE" id="PS00211">
    <property type="entry name" value="ABC_TRANSPORTER_1"/>
    <property type="match status" value="1"/>
</dbReference>
<dbReference type="Gene3D" id="3.40.50.300">
    <property type="entry name" value="P-loop containing nucleotide triphosphate hydrolases"/>
    <property type="match status" value="1"/>
</dbReference>
<proteinExistence type="predicted"/>
<dbReference type="Proteomes" id="UP000261080">
    <property type="component" value="Unassembled WGS sequence"/>
</dbReference>
<dbReference type="SUPFAM" id="SSF90123">
    <property type="entry name" value="ABC transporter transmembrane region"/>
    <property type="match status" value="1"/>
</dbReference>
<name>A0A3E3K422_9FIRM</name>
<dbReference type="InterPro" id="IPR039421">
    <property type="entry name" value="Type_1_exporter"/>
</dbReference>
<feature type="domain" description="ABC transporter" evidence="8">
    <location>
        <begin position="340"/>
        <end position="557"/>
    </location>
</feature>
<dbReference type="InterPro" id="IPR011527">
    <property type="entry name" value="ABC1_TM_dom"/>
</dbReference>
<dbReference type="PROSITE" id="PS50893">
    <property type="entry name" value="ABC_TRANSPORTER_2"/>
    <property type="match status" value="1"/>
</dbReference>
<evidence type="ECO:0000259" key="9">
    <source>
        <dbReference type="PROSITE" id="PS50929"/>
    </source>
</evidence>
<feature type="transmembrane region" description="Helical" evidence="7">
    <location>
        <begin position="20"/>
        <end position="41"/>
    </location>
</feature>
<keyword evidence="2 7" id="KW-0812">Transmembrane</keyword>
<dbReference type="CDD" id="cd07346">
    <property type="entry name" value="ABC_6TM_exporters"/>
    <property type="match status" value="1"/>
</dbReference>
<dbReference type="InterPro" id="IPR036640">
    <property type="entry name" value="ABC1_TM_sf"/>
</dbReference>
<keyword evidence="3" id="KW-0547">Nucleotide-binding</keyword>
<evidence type="ECO:0000256" key="5">
    <source>
        <dbReference type="ARBA" id="ARBA00022989"/>
    </source>
</evidence>
<dbReference type="PANTHER" id="PTHR43394">
    <property type="entry name" value="ATP-DEPENDENT PERMEASE MDL1, MITOCHONDRIAL"/>
    <property type="match status" value="1"/>
</dbReference>
<evidence type="ECO:0000259" key="8">
    <source>
        <dbReference type="PROSITE" id="PS50893"/>
    </source>
</evidence>
<dbReference type="GO" id="GO:0016887">
    <property type="term" value="F:ATP hydrolysis activity"/>
    <property type="evidence" value="ECO:0007669"/>
    <property type="project" value="InterPro"/>
</dbReference>
<feature type="domain" description="ABC transmembrane type-1" evidence="9">
    <location>
        <begin position="20"/>
        <end position="302"/>
    </location>
</feature>
<dbReference type="GO" id="GO:0015421">
    <property type="term" value="F:ABC-type oligopeptide transporter activity"/>
    <property type="evidence" value="ECO:0007669"/>
    <property type="project" value="TreeGrafter"/>
</dbReference>
<keyword evidence="5 7" id="KW-1133">Transmembrane helix</keyword>
<dbReference type="OrthoDB" id="1891664at2"/>
<gene>
    <name evidence="10" type="ORF">DW016_04470</name>
</gene>
<comment type="caution">
    <text evidence="10">The sequence shown here is derived from an EMBL/GenBank/DDBJ whole genome shotgun (WGS) entry which is preliminary data.</text>
</comment>
<evidence type="ECO:0000256" key="7">
    <source>
        <dbReference type="SAM" id="Phobius"/>
    </source>
</evidence>
<sequence>MDALKYDLKQVIFICKRQVLLLFVCIIIEGCMTYAQPLLLTKITDQGILGKNLTALLSSVLFFVAAKVSVAGMGVLRSYEFVKIHNQMFGRLNEKAFAKLYRIPISMYKEKNGMQILQALQTDIQSLSSIFDEIAALSVGAVFQVIAGAVGLSVISPQMTILLFAMIAAKFIIVVFFSQRKKEVVKENLLMNNQFMAWLEEQISGIREMKLWNLYTFQNNELKKLQKKLLQSYQKSAMWDQKYSFCEVSVDTLIMGFLYLLGGYLVIMGKTTAGSLLAFITYCSNITGSITLLIDVRYYFARIKPSAERFYEFLNGKEEKAIFSKKVCYNENDKELIPVIEFCDVTFSYHGQKPVLDGISFQIYQGEKVAIIGNNGVGKSTLFDLITGLYQPDQGIIKIKGKDIRELGLETIRGKIAVVSQNPFFYNTSVIDNIDLGRRNNMEDVVQVCRLSGADSFISQMEEGYETMLGNRGLKLSGGERQKIAVSRALLKKAEIVLLDEATTGYDVDSRKHTMESLFSKQTLVKVTHQEEELRGMDSIYRLHQGKLERIRGGEGK</sequence>
<organism evidence="10 11">
    <name type="scientific">Sellimonas intestinalis</name>
    <dbReference type="NCBI Taxonomy" id="1653434"/>
    <lineage>
        <taxon>Bacteria</taxon>
        <taxon>Bacillati</taxon>
        <taxon>Bacillota</taxon>
        <taxon>Clostridia</taxon>
        <taxon>Lachnospirales</taxon>
        <taxon>Lachnospiraceae</taxon>
        <taxon>Sellimonas</taxon>
    </lineage>
</organism>
<evidence type="ECO:0000256" key="6">
    <source>
        <dbReference type="ARBA" id="ARBA00023136"/>
    </source>
</evidence>
<feature type="transmembrane region" description="Helical" evidence="7">
    <location>
        <begin position="248"/>
        <end position="267"/>
    </location>
</feature>
<evidence type="ECO:0000256" key="1">
    <source>
        <dbReference type="ARBA" id="ARBA00004651"/>
    </source>
</evidence>
<comment type="subcellular location">
    <subcellularLocation>
        <location evidence="1">Cell membrane</location>
        <topology evidence="1">Multi-pass membrane protein</topology>
    </subcellularLocation>
</comment>
<feature type="transmembrane region" description="Helical" evidence="7">
    <location>
        <begin position="134"/>
        <end position="155"/>
    </location>
</feature>
<dbReference type="Gene3D" id="1.20.1560.10">
    <property type="entry name" value="ABC transporter type 1, transmembrane domain"/>
    <property type="match status" value="1"/>
</dbReference>
<dbReference type="PANTHER" id="PTHR43394:SF1">
    <property type="entry name" value="ATP-BINDING CASSETTE SUB-FAMILY B MEMBER 10, MITOCHONDRIAL"/>
    <property type="match status" value="1"/>
</dbReference>
<keyword evidence="6 7" id="KW-0472">Membrane</keyword>
<dbReference type="InterPro" id="IPR027417">
    <property type="entry name" value="P-loop_NTPase"/>
</dbReference>
<dbReference type="Pfam" id="PF00664">
    <property type="entry name" value="ABC_membrane"/>
    <property type="match status" value="1"/>
</dbReference>
<keyword evidence="4 10" id="KW-0067">ATP-binding</keyword>
<reference evidence="10 11" key="1">
    <citation type="submission" date="2018-08" db="EMBL/GenBank/DDBJ databases">
        <title>A genome reference for cultivated species of the human gut microbiota.</title>
        <authorList>
            <person name="Zou Y."/>
            <person name="Xue W."/>
            <person name="Luo G."/>
        </authorList>
    </citation>
    <scope>NUCLEOTIDE SEQUENCE [LARGE SCALE GENOMIC DNA]</scope>
    <source>
        <strain evidence="10 11">AF37-2AT</strain>
    </source>
</reference>
<dbReference type="InterPro" id="IPR017871">
    <property type="entry name" value="ABC_transporter-like_CS"/>
</dbReference>
<evidence type="ECO:0000313" key="10">
    <source>
        <dbReference type="EMBL" id="RGE88780.1"/>
    </source>
</evidence>
<evidence type="ECO:0000256" key="2">
    <source>
        <dbReference type="ARBA" id="ARBA00022692"/>
    </source>
</evidence>
<dbReference type="GO" id="GO:0005524">
    <property type="term" value="F:ATP binding"/>
    <property type="evidence" value="ECO:0007669"/>
    <property type="project" value="UniProtKB-KW"/>
</dbReference>
<dbReference type="SMART" id="SM00382">
    <property type="entry name" value="AAA"/>
    <property type="match status" value="1"/>
</dbReference>
<evidence type="ECO:0000256" key="4">
    <source>
        <dbReference type="ARBA" id="ARBA00022840"/>
    </source>
</evidence>
<dbReference type="PROSITE" id="PS50929">
    <property type="entry name" value="ABC_TM1F"/>
    <property type="match status" value="1"/>
</dbReference>
<keyword evidence="11" id="KW-1185">Reference proteome</keyword>
<evidence type="ECO:0000256" key="3">
    <source>
        <dbReference type="ARBA" id="ARBA00022741"/>
    </source>
</evidence>
<dbReference type="InterPro" id="IPR003439">
    <property type="entry name" value="ABC_transporter-like_ATP-bd"/>
</dbReference>